<dbReference type="Pfam" id="PF00106">
    <property type="entry name" value="adh_short"/>
    <property type="match status" value="1"/>
</dbReference>
<dbReference type="VEuPathDB" id="FungiDB:LEMA_P103210.1"/>
<dbReference type="InterPro" id="IPR036291">
    <property type="entry name" value="NAD(P)-bd_dom_sf"/>
</dbReference>
<evidence type="ECO:0000256" key="1">
    <source>
        <dbReference type="ARBA" id="ARBA00023002"/>
    </source>
</evidence>
<gene>
    <name evidence="2" type="ORF">LEMA_P103210.1</name>
</gene>
<dbReference type="STRING" id="985895.E5A0P4"/>
<proteinExistence type="predicted"/>
<dbReference type="Proteomes" id="UP000002668">
    <property type="component" value="Genome"/>
</dbReference>
<dbReference type="InParanoid" id="E5A0P4"/>
<dbReference type="Gene3D" id="3.40.50.720">
    <property type="entry name" value="NAD(P)-binding Rossmann-like Domain"/>
    <property type="match status" value="1"/>
</dbReference>
<dbReference type="eggNOG" id="KOG1208">
    <property type="taxonomic scope" value="Eukaryota"/>
</dbReference>
<dbReference type="HOGENOM" id="CLU_010194_44_6_1"/>
<keyword evidence="3" id="KW-1185">Reference proteome</keyword>
<accession>E5A0P4</accession>
<reference evidence="3" key="1">
    <citation type="journal article" date="2011" name="Nat. Commun.">
        <title>Effector diversification within compartments of the Leptosphaeria maculans genome affected by Repeat-Induced Point mutations.</title>
        <authorList>
            <person name="Rouxel T."/>
            <person name="Grandaubert J."/>
            <person name="Hane J.K."/>
            <person name="Hoede C."/>
            <person name="van de Wouw A.P."/>
            <person name="Couloux A."/>
            <person name="Dominguez V."/>
            <person name="Anthouard V."/>
            <person name="Bally P."/>
            <person name="Bourras S."/>
            <person name="Cozijnsen A.J."/>
            <person name="Ciuffetti L.M."/>
            <person name="Degrave A."/>
            <person name="Dilmaghani A."/>
            <person name="Duret L."/>
            <person name="Fudal I."/>
            <person name="Goodwin S.B."/>
            <person name="Gout L."/>
            <person name="Glaser N."/>
            <person name="Linglin J."/>
            <person name="Kema G.H.J."/>
            <person name="Lapalu N."/>
            <person name="Lawrence C.B."/>
            <person name="May K."/>
            <person name="Meyer M."/>
            <person name="Ollivier B."/>
            <person name="Poulain J."/>
            <person name="Schoch C.L."/>
            <person name="Simon A."/>
            <person name="Spatafora J.W."/>
            <person name="Stachowiak A."/>
            <person name="Turgeon B.G."/>
            <person name="Tyler B.M."/>
            <person name="Vincent D."/>
            <person name="Weissenbach J."/>
            <person name="Amselem J."/>
            <person name="Quesneville H."/>
            <person name="Oliver R.P."/>
            <person name="Wincker P."/>
            <person name="Balesdent M.-H."/>
            <person name="Howlett B.J."/>
        </authorList>
    </citation>
    <scope>NUCLEOTIDE SEQUENCE [LARGE SCALE GENOMIC DNA]</scope>
    <source>
        <strain evidence="3">JN3 / isolate v23.1.3 / race Av1-4-5-6-7-8</strain>
    </source>
</reference>
<dbReference type="PRINTS" id="PR00081">
    <property type="entry name" value="GDHRDH"/>
</dbReference>
<evidence type="ECO:0008006" key="4">
    <source>
        <dbReference type="Google" id="ProtNLM"/>
    </source>
</evidence>
<dbReference type="SUPFAM" id="SSF51735">
    <property type="entry name" value="NAD(P)-binding Rossmann-fold domains"/>
    <property type="match status" value="1"/>
</dbReference>
<sequence>MHTQSYPSRSGPFWDCSILYHPHQALIVCQHTPDMLRTRSQRCAKAARHVTLTVSLNVKLICSCLSYFCACSLFTLSTLQTSKSFQKALNSRILMIVNMEKIRKSVIGSFDPNTDVPDLSDKVYVVTGGSAGIGFGIVAHLLQHNAAKIYLLSNKEQHASEAQEALKEWGDASKVEWRQCNLEDLRQTDEVARSLAKELTRLDALVCNAGLGVGVYNETKDGLDSHMQVNVFSQAHLTLTLLPVLQKTQDSRIVHQSSDLHRASKAEWKFESIAEINQNIGATYLYNRTKLAQILFLRQLYARIKKGQFGPVTAATGLPYINATHPGGVATDQQKQAEEAYGVLGKVGVAAVRPFMKDPVSQGCRPALFAATSDDIVKEQIQNAYIVPDKKVTEPSDQAKDNTLSLNLWRLTKEILELKVGELPYAMQIDPVDL</sequence>
<dbReference type="GO" id="GO:0016491">
    <property type="term" value="F:oxidoreductase activity"/>
    <property type="evidence" value="ECO:0007669"/>
    <property type="project" value="UniProtKB-KW"/>
</dbReference>
<dbReference type="PANTHER" id="PTHR43157">
    <property type="entry name" value="PHOSPHATIDYLINOSITOL-GLYCAN BIOSYNTHESIS CLASS F PROTEIN-RELATED"/>
    <property type="match status" value="1"/>
</dbReference>
<evidence type="ECO:0000313" key="2">
    <source>
        <dbReference type="EMBL" id="CBX97190.1"/>
    </source>
</evidence>
<dbReference type="PANTHER" id="PTHR43157:SF31">
    <property type="entry name" value="PHOSPHATIDYLINOSITOL-GLYCAN BIOSYNTHESIS CLASS F PROTEIN"/>
    <property type="match status" value="1"/>
</dbReference>
<protein>
    <recommendedName>
        <fullName evidence="4">NAD(P)-binding protein</fullName>
    </recommendedName>
</protein>
<dbReference type="InterPro" id="IPR002347">
    <property type="entry name" value="SDR_fam"/>
</dbReference>
<evidence type="ECO:0000313" key="3">
    <source>
        <dbReference type="Proteomes" id="UP000002668"/>
    </source>
</evidence>
<dbReference type="OrthoDB" id="191139at2759"/>
<dbReference type="EMBL" id="FP929131">
    <property type="protein sequence ID" value="CBX97190.1"/>
    <property type="molecule type" value="Genomic_DNA"/>
</dbReference>
<organism evidence="3">
    <name type="scientific">Leptosphaeria maculans (strain JN3 / isolate v23.1.3 / race Av1-4-5-6-7-8)</name>
    <name type="common">Blackleg fungus</name>
    <name type="synonym">Phoma lingam</name>
    <dbReference type="NCBI Taxonomy" id="985895"/>
    <lineage>
        <taxon>Eukaryota</taxon>
        <taxon>Fungi</taxon>
        <taxon>Dikarya</taxon>
        <taxon>Ascomycota</taxon>
        <taxon>Pezizomycotina</taxon>
        <taxon>Dothideomycetes</taxon>
        <taxon>Pleosporomycetidae</taxon>
        <taxon>Pleosporales</taxon>
        <taxon>Pleosporineae</taxon>
        <taxon>Leptosphaeriaceae</taxon>
        <taxon>Plenodomus</taxon>
        <taxon>Plenodomus lingam/Leptosphaeria maculans species complex</taxon>
    </lineage>
</organism>
<dbReference type="OMA" id="PFMKDPI"/>
<name>E5A0P4_LEPMJ</name>
<keyword evidence="1" id="KW-0560">Oxidoreductase</keyword>
<dbReference type="AlphaFoldDB" id="E5A0P4"/>